<name>A0A482VMM6_ASBVE</name>
<keyword evidence="2" id="KW-1185">Reference proteome</keyword>
<dbReference type="EMBL" id="QDEB01082566">
    <property type="protein sequence ID" value="RZC34152.1"/>
    <property type="molecule type" value="Genomic_DNA"/>
</dbReference>
<evidence type="ECO:0000313" key="1">
    <source>
        <dbReference type="EMBL" id="RZC34152.1"/>
    </source>
</evidence>
<protein>
    <submittedName>
        <fullName evidence="1">Uncharacterized protein</fullName>
    </submittedName>
</protein>
<organism evidence="1 2">
    <name type="scientific">Asbolus verrucosus</name>
    <name type="common">Desert ironclad beetle</name>
    <dbReference type="NCBI Taxonomy" id="1661398"/>
    <lineage>
        <taxon>Eukaryota</taxon>
        <taxon>Metazoa</taxon>
        <taxon>Ecdysozoa</taxon>
        <taxon>Arthropoda</taxon>
        <taxon>Hexapoda</taxon>
        <taxon>Insecta</taxon>
        <taxon>Pterygota</taxon>
        <taxon>Neoptera</taxon>
        <taxon>Endopterygota</taxon>
        <taxon>Coleoptera</taxon>
        <taxon>Polyphaga</taxon>
        <taxon>Cucujiformia</taxon>
        <taxon>Tenebrionidae</taxon>
        <taxon>Pimeliinae</taxon>
        <taxon>Asbolus</taxon>
    </lineage>
</organism>
<dbReference type="OrthoDB" id="6769386at2759"/>
<evidence type="ECO:0000313" key="2">
    <source>
        <dbReference type="Proteomes" id="UP000292052"/>
    </source>
</evidence>
<proteinExistence type="predicted"/>
<reference evidence="1 2" key="1">
    <citation type="submission" date="2017-03" db="EMBL/GenBank/DDBJ databases">
        <title>Genome of the blue death feigning beetle - Asbolus verrucosus.</title>
        <authorList>
            <person name="Rider S.D."/>
        </authorList>
    </citation>
    <scope>NUCLEOTIDE SEQUENCE [LARGE SCALE GENOMIC DNA]</scope>
    <source>
        <strain evidence="1">Butters</strain>
        <tissue evidence="1">Head and leg muscle</tissue>
    </source>
</reference>
<dbReference type="AlphaFoldDB" id="A0A482VMM6"/>
<dbReference type="Proteomes" id="UP000292052">
    <property type="component" value="Unassembled WGS sequence"/>
</dbReference>
<accession>A0A482VMM6</accession>
<sequence>MVLQVLDLVNPTSEPFYGDCPAQTYTDLDVNTTGHTTCTVIPSAVLSRVEVLSSETWRDATQQQEVDM</sequence>
<comment type="caution">
    <text evidence="1">The sequence shown here is derived from an EMBL/GenBank/DDBJ whole genome shotgun (WGS) entry which is preliminary data.</text>
</comment>
<gene>
    <name evidence="1" type="ORF">BDFB_010748</name>
</gene>